<protein>
    <submittedName>
        <fullName evidence="1">Uncharacterized protein</fullName>
    </submittedName>
</protein>
<keyword evidence="2" id="KW-1185">Reference proteome</keyword>
<reference evidence="1" key="1">
    <citation type="submission" date="2011-05" db="EMBL/GenBank/DDBJ databases">
        <title>Complete sequence of chromosome of Methanothermococcus okinawensis IH1.</title>
        <authorList>
            <consortium name="US DOE Joint Genome Institute"/>
            <person name="Lucas S."/>
            <person name="Han J."/>
            <person name="Lapidus A."/>
            <person name="Cheng J.-F."/>
            <person name="Goodwin L."/>
            <person name="Pitluck S."/>
            <person name="Peters L."/>
            <person name="Mikhailova N."/>
            <person name="Held B."/>
            <person name="Han C."/>
            <person name="Tapia R."/>
            <person name="Land M."/>
            <person name="Hauser L."/>
            <person name="Kyrpides N."/>
            <person name="Ivanova N."/>
            <person name="Pagani I."/>
            <person name="Sieprawska-Lupa M."/>
            <person name="Takai K."/>
            <person name="Miyazaki J."/>
            <person name="Whitman W."/>
            <person name="Woyke T."/>
        </authorList>
    </citation>
    <scope>NUCLEOTIDE SEQUENCE [LARGE SCALE GENOMIC DNA]</scope>
    <source>
        <strain evidence="1">IH1</strain>
    </source>
</reference>
<dbReference type="Gene3D" id="3.90.1690.10">
    <property type="entry name" value="phage-related protein like domain"/>
    <property type="match status" value="1"/>
</dbReference>
<dbReference type="GeneID" id="10772429"/>
<dbReference type="RefSeq" id="WP_013866487.1">
    <property type="nucleotide sequence ID" value="NC_015636.1"/>
</dbReference>
<evidence type="ECO:0000313" key="2">
    <source>
        <dbReference type="Proteomes" id="UP000009296"/>
    </source>
</evidence>
<organism evidence="1 2">
    <name type="scientific">Methanothermococcus okinawensis (strain DSM 14208 / JCM 11175 / IH1)</name>
    <dbReference type="NCBI Taxonomy" id="647113"/>
    <lineage>
        <taxon>Archaea</taxon>
        <taxon>Methanobacteriati</taxon>
        <taxon>Methanobacteriota</taxon>
        <taxon>Methanomada group</taxon>
        <taxon>Methanococci</taxon>
        <taxon>Methanococcales</taxon>
        <taxon>Methanococcaceae</taxon>
        <taxon>Methanothermococcus</taxon>
    </lineage>
</organism>
<proteinExistence type="predicted"/>
<dbReference type="KEGG" id="mok:Metok_0311"/>
<name>F8AKA1_METOI</name>
<sequence>MSGIDWNNPALNSLAIKGMIKEYETNTTELPYRKVMPVANVKSKTFSEIVDKSTIFATPSTAAGASIQTVDLEKGLKSYTCGLHALTLPLLGEDRGLAPVDLVQDAVFKELDAARYAIEAEFENQLVSNIPTSNKVDASSAKWTDDTKDPIKVINNAIKAVKKASGLIPNALIAKADVIDALTSNANTRDYIKYIQPNAVDGNGTLIKLRGLTIIEAPESIKSVNNKELSKFSSTSVYLTVASNVISRGTGYIATYPTRKEVQQGKILQKANKDTPLIFKYIDEMKATGVINMVSELSFIPVIQRPNATAEIKSVI</sequence>
<dbReference type="EMBL" id="CP002792">
    <property type="protein sequence ID" value="AEH06301.1"/>
    <property type="molecule type" value="Genomic_DNA"/>
</dbReference>
<dbReference type="AlphaFoldDB" id="F8AKA1"/>
<dbReference type="InterPro" id="IPR053738">
    <property type="entry name" value="Lambda_capsid_assembly"/>
</dbReference>
<dbReference type="STRING" id="647113.Metok_0311"/>
<gene>
    <name evidence="1" type="ordered locus">Metok_0311</name>
</gene>
<evidence type="ECO:0000313" key="1">
    <source>
        <dbReference type="EMBL" id="AEH06301.1"/>
    </source>
</evidence>
<accession>F8AKA1</accession>
<dbReference type="HOGENOM" id="CLU_878829_0_0_2"/>
<dbReference type="Proteomes" id="UP000009296">
    <property type="component" value="Chromosome"/>
</dbReference>